<dbReference type="AlphaFoldDB" id="A0A2W5P8B0"/>
<keyword evidence="1" id="KW-0732">Signal</keyword>
<feature type="domain" description="DUF2147" evidence="2">
    <location>
        <begin position="32"/>
        <end position="136"/>
    </location>
</feature>
<dbReference type="PANTHER" id="PTHR36919:SF2">
    <property type="entry name" value="BLL6627 PROTEIN"/>
    <property type="match status" value="1"/>
</dbReference>
<evidence type="ECO:0000313" key="4">
    <source>
        <dbReference type="Proteomes" id="UP000249229"/>
    </source>
</evidence>
<dbReference type="Pfam" id="PF09917">
    <property type="entry name" value="DUF2147"/>
    <property type="match status" value="1"/>
</dbReference>
<dbReference type="PANTHER" id="PTHR36919">
    <property type="entry name" value="BLR1215 PROTEIN"/>
    <property type="match status" value="1"/>
</dbReference>
<organism evidence="3 4">
    <name type="scientific">Sphingomonas taxi</name>
    <dbReference type="NCBI Taxonomy" id="1549858"/>
    <lineage>
        <taxon>Bacteria</taxon>
        <taxon>Pseudomonadati</taxon>
        <taxon>Pseudomonadota</taxon>
        <taxon>Alphaproteobacteria</taxon>
        <taxon>Sphingomonadales</taxon>
        <taxon>Sphingomonadaceae</taxon>
        <taxon>Sphingomonas</taxon>
    </lineage>
</organism>
<name>A0A2W5P8B0_9SPHN</name>
<dbReference type="Proteomes" id="UP000249229">
    <property type="component" value="Unassembled WGS sequence"/>
</dbReference>
<proteinExistence type="predicted"/>
<dbReference type="Gene3D" id="2.40.128.520">
    <property type="match status" value="1"/>
</dbReference>
<sequence>MTFIRHAAAAVALMLAGSAPASAQPATASITGMWLNPHRTVVVRTGACGEKLCGWVVWASAQAQEDARDGGVTRLVGTALLEDYRPGRPGNWSGTVFIPDMGKRFYSEIEQVGADDMKLKGCILHGLICRSQMWHRITDLPHA</sequence>
<protein>
    <submittedName>
        <fullName evidence="3">DUF2147 domain-containing protein</fullName>
    </submittedName>
</protein>
<evidence type="ECO:0000313" key="3">
    <source>
        <dbReference type="EMBL" id="PZQ60808.1"/>
    </source>
</evidence>
<comment type="caution">
    <text evidence="3">The sequence shown here is derived from an EMBL/GenBank/DDBJ whole genome shotgun (WGS) entry which is preliminary data.</text>
</comment>
<reference evidence="3 4" key="1">
    <citation type="submission" date="2017-08" db="EMBL/GenBank/DDBJ databases">
        <title>Infants hospitalized years apart are colonized by the same room-sourced microbial strains.</title>
        <authorList>
            <person name="Brooks B."/>
            <person name="Olm M.R."/>
            <person name="Firek B.A."/>
            <person name="Baker R."/>
            <person name="Thomas B.C."/>
            <person name="Morowitz M.J."/>
            <person name="Banfield J.F."/>
        </authorList>
    </citation>
    <scope>NUCLEOTIDE SEQUENCE [LARGE SCALE GENOMIC DNA]</scope>
    <source>
        <strain evidence="3">S2_005_001_R1_22</strain>
    </source>
</reference>
<gene>
    <name evidence="3" type="ORF">DI544_07670</name>
</gene>
<dbReference type="InterPro" id="IPR019223">
    <property type="entry name" value="DUF2147"/>
</dbReference>
<accession>A0A2W5P8B0</accession>
<feature type="signal peptide" evidence="1">
    <location>
        <begin position="1"/>
        <end position="23"/>
    </location>
</feature>
<evidence type="ECO:0000256" key="1">
    <source>
        <dbReference type="SAM" id="SignalP"/>
    </source>
</evidence>
<evidence type="ECO:0000259" key="2">
    <source>
        <dbReference type="Pfam" id="PF09917"/>
    </source>
</evidence>
<feature type="chain" id="PRO_5016157963" evidence="1">
    <location>
        <begin position="24"/>
        <end position="143"/>
    </location>
</feature>
<dbReference type="EMBL" id="QFQI01000004">
    <property type="protein sequence ID" value="PZQ60808.1"/>
    <property type="molecule type" value="Genomic_DNA"/>
</dbReference>